<accession>A0A1J4U723</accession>
<reference evidence="7 8" key="1">
    <citation type="journal article" date="2016" name="Environ. Microbiol.">
        <title>Genomic resolution of a cold subsurface aquifer community provides metabolic insights for novel microbes adapted to high CO concentrations.</title>
        <authorList>
            <person name="Probst A.J."/>
            <person name="Castelle C.J."/>
            <person name="Singh A."/>
            <person name="Brown C.T."/>
            <person name="Anantharaman K."/>
            <person name="Sharon I."/>
            <person name="Hug L.A."/>
            <person name="Burstein D."/>
            <person name="Emerson J.B."/>
            <person name="Thomas B.C."/>
            <person name="Banfield J.F."/>
        </authorList>
    </citation>
    <scope>NUCLEOTIDE SEQUENCE [LARGE SCALE GENOMIC DNA]</scope>
    <source>
        <strain evidence="7">CG1_02_32_51</strain>
    </source>
</reference>
<comment type="caution">
    <text evidence="7">The sequence shown here is derived from an EMBL/GenBank/DDBJ whole genome shotgun (WGS) entry which is preliminary data.</text>
</comment>
<dbReference type="STRING" id="1805238.AUJ23_00370"/>
<dbReference type="GO" id="GO:0006412">
    <property type="term" value="P:translation"/>
    <property type="evidence" value="ECO:0007669"/>
    <property type="project" value="UniProtKB-UniRule"/>
</dbReference>
<feature type="coiled-coil region" evidence="6">
    <location>
        <begin position="14"/>
        <end position="63"/>
    </location>
</feature>
<keyword evidence="6" id="KW-0175">Coiled coil</keyword>
<evidence type="ECO:0000256" key="6">
    <source>
        <dbReference type="SAM" id="Coils"/>
    </source>
</evidence>
<keyword evidence="2 5" id="KW-0689">Ribosomal protein</keyword>
<dbReference type="EMBL" id="MNVC01000005">
    <property type="protein sequence ID" value="OIO20428.1"/>
    <property type="molecule type" value="Genomic_DNA"/>
</dbReference>
<organism evidence="7 8">
    <name type="scientific">Candidatus Magasanikbacteria bacterium CG1_02_32_51</name>
    <dbReference type="NCBI Taxonomy" id="1805238"/>
    <lineage>
        <taxon>Bacteria</taxon>
        <taxon>Candidatus Magasanikiibacteriota</taxon>
    </lineage>
</organism>
<name>A0A1J4U723_9BACT</name>
<evidence type="ECO:0000256" key="1">
    <source>
        <dbReference type="ARBA" id="ARBA00009254"/>
    </source>
</evidence>
<dbReference type="SUPFAM" id="SSF46561">
    <property type="entry name" value="Ribosomal protein L29 (L29p)"/>
    <property type="match status" value="1"/>
</dbReference>
<gene>
    <name evidence="5" type="primary">rpmC</name>
    <name evidence="7" type="ORF">AUJ23_00370</name>
</gene>
<dbReference type="NCBIfam" id="TIGR00012">
    <property type="entry name" value="L29"/>
    <property type="match status" value="1"/>
</dbReference>
<proteinExistence type="inferred from homology"/>
<dbReference type="InterPro" id="IPR036049">
    <property type="entry name" value="Ribosomal_uL29_sf"/>
</dbReference>
<keyword evidence="3 5" id="KW-0687">Ribonucleoprotein</keyword>
<evidence type="ECO:0000313" key="8">
    <source>
        <dbReference type="Proteomes" id="UP000181941"/>
    </source>
</evidence>
<evidence type="ECO:0000256" key="5">
    <source>
        <dbReference type="HAMAP-Rule" id="MF_00374"/>
    </source>
</evidence>
<comment type="similarity">
    <text evidence="1 5">Belongs to the universal ribosomal protein uL29 family.</text>
</comment>
<dbReference type="GO" id="GO:0005840">
    <property type="term" value="C:ribosome"/>
    <property type="evidence" value="ECO:0007669"/>
    <property type="project" value="UniProtKB-KW"/>
</dbReference>
<evidence type="ECO:0000256" key="2">
    <source>
        <dbReference type="ARBA" id="ARBA00022980"/>
    </source>
</evidence>
<dbReference type="InterPro" id="IPR001854">
    <property type="entry name" value="Ribosomal_uL29"/>
</dbReference>
<dbReference type="GO" id="GO:1990904">
    <property type="term" value="C:ribonucleoprotein complex"/>
    <property type="evidence" value="ECO:0007669"/>
    <property type="project" value="UniProtKB-KW"/>
</dbReference>
<evidence type="ECO:0000256" key="4">
    <source>
        <dbReference type="ARBA" id="ARBA00035204"/>
    </source>
</evidence>
<evidence type="ECO:0000313" key="7">
    <source>
        <dbReference type="EMBL" id="OIO20428.1"/>
    </source>
</evidence>
<dbReference type="HAMAP" id="MF_00374">
    <property type="entry name" value="Ribosomal_uL29"/>
    <property type="match status" value="1"/>
</dbReference>
<evidence type="ECO:0000256" key="3">
    <source>
        <dbReference type="ARBA" id="ARBA00023274"/>
    </source>
</evidence>
<protein>
    <recommendedName>
        <fullName evidence="4 5">Large ribosomal subunit protein uL29</fullName>
    </recommendedName>
</protein>
<dbReference type="Proteomes" id="UP000181941">
    <property type="component" value="Unassembled WGS sequence"/>
</dbReference>
<dbReference type="Pfam" id="PF00831">
    <property type="entry name" value="Ribosomal_L29"/>
    <property type="match status" value="1"/>
</dbReference>
<sequence length="73" mass="8506">MDYKELKIKSLGALEELLAEKRDLLRSLRFQASENQLKKVSSIRKEKKNVSRIMTAIKNLQNTVNKDDNNKTE</sequence>
<dbReference type="Gene3D" id="1.10.287.310">
    <property type="match status" value="1"/>
</dbReference>
<dbReference type="GO" id="GO:0003735">
    <property type="term" value="F:structural constituent of ribosome"/>
    <property type="evidence" value="ECO:0007669"/>
    <property type="project" value="InterPro"/>
</dbReference>
<dbReference type="AlphaFoldDB" id="A0A1J4U723"/>